<dbReference type="PANTHER" id="PTHR11260">
    <property type="entry name" value="GLUTATHIONE S-TRANSFERASE, GST, SUPERFAMILY, GST DOMAIN CONTAINING"/>
    <property type="match status" value="1"/>
</dbReference>
<dbReference type="GO" id="GO:0005829">
    <property type="term" value="C:cytosol"/>
    <property type="evidence" value="ECO:0007669"/>
    <property type="project" value="UniProtKB-SubCell"/>
</dbReference>
<comment type="catalytic activity">
    <reaction evidence="1">
        <text>RX + glutathione = an S-substituted glutathione + a halide anion + H(+)</text>
        <dbReference type="Rhea" id="RHEA:16437"/>
        <dbReference type="ChEBI" id="CHEBI:15378"/>
        <dbReference type="ChEBI" id="CHEBI:16042"/>
        <dbReference type="ChEBI" id="CHEBI:17792"/>
        <dbReference type="ChEBI" id="CHEBI:57925"/>
        <dbReference type="ChEBI" id="CHEBI:90779"/>
        <dbReference type="EC" id="2.5.1.18"/>
    </reaction>
</comment>
<evidence type="ECO:0000256" key="1">
    <source>
        <dbReference type="RuleBase" id="RU369102"/>
    </source>
</evidence>
<evidence type="ECO:0000313" key="4">
    <source>
        <dbReference type="Proteomes" id="UP001370490"/>
    </source>
</evidence>
<feature type="non-terminal residue" evidence="3">
    <location>
        <position position="1"/>
    </location>
</feature>
<dbReference type="Pfam" id="PF02798">
    <property type="entry name" value="GST_N"/>
    <property type="match status" value="1"/>
</dbReference>
<keyword evidence="4" id="KW-1185">Reference proteome</keyword>
<dbReference type="InterPro" id="IPR004045">
    <property type="entry name" value="Glutathione_S-Trfase_N"/>
</dbReference>
<name>A0AAN8Z3Q1_9MAGN</name>
<keyword evidence="1" id="KW-0808">Transferase</keyword>
<keyword evidence="1" id="KW-0963">Cytoplasm</keyword>
<comment type="caution">
    <text evidence="3">The sequence shown here is derived from an EMBL/GenBank/DDBJ whole genome shotgun (WGS) entry which is preliminary data.</text>
</comment>
<proteinExistence type="inferred from homology"/>
<organism evidence="3 4">
    <name type="scientific">Dillenia turbinata</name>
    <dbReference type="NCBI Taxonomy" id="194707"/>
    <lineage>
        <taxon>Eukaryota</taxon>
        <taxon>Viridiplantae</taxon>
        <taxon>Streptophyta</taxon>
        <taxon>Embryophyta</taxon>
        <taxon>Tracheophyta</taxon>
        <taxon>Spermatophyta</taxon>
        <taxon>Magnoliopsida</taxon>
        <taxon>eudicotyledons</taxon>
        <taxon>Gunneridae</taxon>
        <taxon>Pentapetalae</taxon>
        <taxon>Dilleniales</taxon>
        <taxon>Dilleniaceae</taxon>
        <taxon>Dillenia</taxon>
    </lineage>
</organism>
<dbReference type="InterPro" id="IPR045073">
    <property type="entry name" value="Omega/Tau-like"/>
</dbReference>
<dbReference type="Gene3D" id="3.40.30.10">
    <property type="entry name" value="Glutaredoxin"/>
    <property type="match status" value="1"/>
</dbReference>
<dbReference type="GO" id="GO:0004364">
    <property type="term" value="F:glutathione transferase activity"/>
    <property type="evidence" value="ECO:0007669"/>
    <property type="project" value="UniProtKB-UniRule"/>
</dbReference>
<dbReference type="AlphaFoldDB" id="A0AAN8Z3Q1"/>
<comment type="function">
    <text evidence="1">Is involved in the conjugation of reduced glutathione to a wide number of exogenous and endogenous hydrophobic electrophiles.</text>
</comment>
<dbReference type="Proteomes" id="UP001370490">
    <property type="component" value="Unassembled WGS sequence"/>
</dbReference>
<dbReference type="EC" id="2.5.1.18" evidence="1"/>
<dbReference type="GO" id="GO:0006749">
    <property type="term" value="P:glutathione metabolic process"/>
    <property type="evidence" value="ECO:0007669"/>
    <property type="project" value="TreeGrafter"/>
</dbReference>
<evidence type="ECO:0000313" key="3">
    <source>
        <dbReference type="EMBL" id="KAK6925349.1"/>
    </source>
</evidence>
<dbReference type="PANTHER" id="PTHR11260:SF614">
    <property type="entry name" value="GLUTATHIONE S-TRANSFERASE"/>
    <property type="match status" value="1"/>
</dbReference>
<protein>
    <recommendedName>
        <fullName evidence="1">Glutathione S-transferase</fullName>
        <ecNumber evidence="1">2.5.1.18</ecNumber>
    </recommendedName>
</protein>
<evidence type="ECO:0000259" key="2">
    <source>
        <dbReference type="PROSITE" id="PS50404"/>
    </source>
</evidence>
<reference evidence="3 4" key="1">
    <citation type="submission" date="2023-12" db="EMBL/GenBank/DDBJ databases">
        <title>A high-quality genome assembly for Dillenia turbinata (Dilleniales).</title>
        <authorList>
            <person name="Chanderbali A."/>
        </authorList>
    </citation>
    <scope>NUCLEOTIDE SEQUENCE [LARGE SCALE GENOMIC DNA]</scope>
    <source>
        <strain evidence="3">LSX21</strain>
        <tissue evidence="3">Leaf</tissue>
    </source>
</reference>
<dbReference type="InterPro" id="IPR036249">
    <property type="entry name" value="Thioredoxin-like_sf"/>
</dbReference>
<gene>
    <name evidence="3" type="ORF">RJ641_009675</name>
</gene>
<dbReference type="SUPFAM" id="SSF52833">
    <property type="entry name" value="Thioredoxin-like"/>
    <property type="match status" value="1"/>
</dbReference>
<comment type="subcellular location">
    <subcellularLocation>
        <location evidence="1">Cytoplasm</location>
        <location evidence="1">Cytosol</location>
    </subcellularLocation>
</comment>
<dbReference type="PROSITE" id="PS50404">
    <property type="entry name" value="GST_NTER"/>
    <property type="match status" value="1"/>
</dbReference>
<comment type="similarity">
    <text evidence="1">Belongs to the GST superfamily.</text>
</comment>
<dbReference type="Gene3D" id="1.20.1050.10">
    <property type="match status" value="1"/>
</dbReference>
<feature type="domain" description="GST N-terminal" evidence="2">
    <location>
        <begin position="1"/>
        <end position="72"/>
    </location>
</feature>
<sequence>TLSLYYIRVEWALKLKGVNYEYLKQDVNNKSELLLKSNPVHKEVQVLLHNGKPLLEWLVIMEYLDATWNEKTLLPQDPYEQAMARSWARYVDELIIIAFDACCMER</sequence>
<dbReference type="EMBL" id="JBAMMX010000016">
    <property type="protein sequence ID" value="KAK6925349.1"/>
    <property type="molecule type" value="Genomic_DNA"/>
</dbReference>
<accession>A0AAN8Z3Q1</accession>